<evidence type="ECO:0000313" key="2">
    <source>
        <dbReference type="EMBL" id="BBD79192.1"/>
    </source>
</evidence>
<proteinExistence type="predicted"/>
<gene>
    <name evidence="2" type="ORF">ALSL_0522</name>
</gene>
<dbReference type="EMBL" id="AP018560">
    <property type="protein sequence ID" value="BBD79192.1"/>
    <property type="molecule type" value="Genomic_DNA"/>
</dbReference>
<protein>
    <submittedName>
        <fullName evidence="2">Uncharacterized protein</fullName>
    </submittedName>
</protein>
<dbReference type="KEGG" id="rbd:ALSL_0522"/>
<dbReference type="AlphaFoldDB" id="A0A2Z6E2L7"/>
<feature type="signal peptide" evidence="1">
    <location>
        <begin position="1"/>
        <end position="18"/>
    </location>
</feature>
<name>A0A2Z6E2L7_9GAMM</name>
<dbReference type="OrthoDB" id="5959342at2"/>
<sequence>MVLWLVCQQLALAAYACAGLPVTEPLAAATGTAMPTTAHREAAGMRMAGMDMADTGVTGAEMGPDCADMRTGAPAHALCEGHCHPDQTVQPDARTPSVPLAMVGILTPLPVMPAIVQTSSGHVRLRAERWCPPAPPHTLLYCSLQI</sequence>
<dbReference type="RefSeq" id="WP_126536271.1">
    <property type="nucleotide sequence ID" value="NZ_AP018560.1"/>
</dbReference>
<evidence type="ECO:0000256" key="1">
    <source>
        <dbReference type="SAM" id="SignalP"/>
    </source>
</evidence>
<dbReference type="Proteomes" id="UP000270530">
    <property type="component" value="Chromosome"/>
</dbReference>
<keyword evidence="3" id="KW-1185">Reference proteome</keyword>
<keyword evidence="1" id="KW-0732">Signal</keyword>
<accession>A0A2Z6E2L7</accession>
<evidence type="ECO:0000313" key="3">
    <source>
        <dbReference type="Proteomes" id="UP000270530"/>
    </source>
</evidence>
<reference evidence="3" key="1">
    <citation type="submission" date="2018-04" db="EMBL/GenBank/DDBJ databases">
        <authorList>
            <person name="Watanabe M."/>
            <person name="Kojima H."/>
        </authorList>
    </citation>
    <scope>NUCLEOTIDE SEQUENCE [LARGE SCALE GENOMIC DNA]</scope>
    <source>
        <strain evidence="3">Dysh456</strain>
    </source>
</reference>
<organism evidence="2 3">
    <name type="scientific">Aerosticca soli</name>
    <dbReference type="NCBI Taxonomy" id="2010829"/>
    <lineage>
        <taxon>Bacteria</taxon>
        <taxon>Pseudomonadati</taxon>
        <taxon>Pseudomonadota</taxon>
        <taxon>Gammaproteobacteria</taxon>
        <taxon>Lysobacterales</taxon>
        <taxon>Rhodanobacteraceae</taxon>
        <taxon>Aerosticca</taxon>
    </lineage>
</organism>
<reference evidence="3" key="2">
    <citation type="submission" date="2018-06" db="EMBL/GenBank/DDBJ databases">
        <title>Genome sequence of Rhodanobacteraceae bacterium strain Dysh456.</title>
        <authorList>
            <person name="Fukui M."/>
        </authorList>
    </citation>
    <scope>NUCLEOTIDE SEQUENCE [LARGE SCALE GENOMIC DNA]</scope>
    <source>
        <strain evidence="3">Dysh456</strain>
    </source>
</reference>
<feature type="chain" id="PRO_5016277017" evidence="1">
    <location>
        <begin position="19"/>
        <end position="146"/>
    </location>
</feature>